<dbReference type="EMBL" id="CP048222">
    <property type="protein sequence ID" value="QHT65373.1"/>
    <property type="molecule type" value="Genomic_DNA"/>
</dbReference>
<accession>A0A6C0GC22</accession>
<reference evidence="1 2" key="1">
    <citation type="submission" date="2020-01" db="EMBL/GenBank/DDBJ databases">
        <authorList>
            <person name="Kim M.K."/>
        </authorList>
    </citation>
    <scope>NUCLEOTIDE SEQUENCE [LARGE SCALE GENOMIC DNA]</scope>
    <source>
        <strain evidence="1 2">172606-1</strain>
    </source>
</reference>
<proteinExistence type="predicted"/>
<dbReference type="AlphaFoldDB" id="A0A6C0GC22"/>
<organism evidence="1 2">
    <name type="scientific">Rhodocytophaga rosea</name>
    <dbReference type="NCBI Taxonomy" id="2704465"/>
    <lineage>
        <taxon>Bacteria</taxon>
        <taxon>Pseudomonadati</taxon>
        <taxon>Bacteroidota</taxon>
        <taxon>Cytophagia</taxon>
        <taxon>Cytophagales</taxon>
        <taxon>Rhodocytophagaceae</taxon>
        <taxon>Rhodocytophaga</taxon>
    </lineage>
</organism>
<gene>
    <name evidence="1" type="ORF">GXP67_01115</name>
</gene>
<protein>
    <submittedName>
        <fullName evidence="1">Uncharacterized protein</fullName>
    </submittedName>
</protein>
<sequence>MKTKEFKNNVSESIISTEGMKSYQELDTTTGEVFNKYKYLPGRPKQYRFDAKEGKFNINGIQKLGSSFTFQPIAWRIFEDDILQMGKKRWAELFFIDDNNCVSALLFHGFTVDNLYKLIEPLFYDDLTLADVVITATAEKKENTKISPKGVYYIAQFTYQVADKQRVEELQSFASDFPIYRQETLTDTAEIKVSHLFFNPLHVLPEEITGEKENREEV</sequence>
<evidence type="ECO:0000313" key="2">
    <source>
        <dbReference type="Proteomes" id="UP000480178"/>
    </source>
</evidence>
<evidence type="ECO:0000313" key="1">
    <source>
        <dbReference type="EMBL" id="QHT65373.1"/>
    </source>
</evidence>
<keyword evidence="2" id="KW-1185">Reference proteome</keyword>
<dbReference type="Proteomes" id="UP000480178">
    <property type="component" value="Chromosome"/>
</dbReference>
<dbReference type="RefSeq" id="WP_162441460.1">
    <property type="nucleotide sequence ID" value="NZ_CP048222.1"/>
</dbReference>
<dbReference type="KEGG" id="rhoz:GXP67_01115"/>
<name>A0A6C0GC22_9BACT</name>